<dbReference type="EMBL" id="JANTQA010000076">
    <property type="protein sequence ID" value="KAJ3423713.1"/>
    <property type="molecule type" value="Genomic_DNA"/>
</dbReference>
<dbReference type="PANTHER" id="PTHR24111:SF0">
    <property type="entry name" value="LEUCINE-RICH REPEAT-CONTAINING PROTEIN"/>
    <property type="match status" value="1"/>
</dbReference>
<dbReference type="PANTHER" id="PTHR24111">
    <property type="entry name" value="LEUCINE-RICH REPEAT-CONTAINING PROTEIN 34"/>
    <property type="match status" value="1"/>
</dbReference>
<feature type="compositionally biased region" description="Low complexity" evidence="2">
    <location>
        <begin position="281"/>
        <end position="295"/>
    </location>
</feature>
<evidence type="ECO:0000313" key="4">
    <source>
        <dbReference type="Proteomes" id="UP001146793"/>
    </source>
</evidence>
<dbReference type="InterPro" id="IPR052201">
    <property type="entry name" value="LRR-containing_regulator"/>
</dbReference>
<dbReference type="Pfam" id="PF13516">
    <property type="entry name" value="LRR_6"/>
    <property type="match status" value="3"/>
</dbReference>
<gene>
    <name evidence="3" type="ORF">M0812_30247</name>
</gene>
<dbReference type="SMART" id="SM00368">
    <property type="entry name" value="LRR_RI"/>
    <property type="match status" value="3"/>
</dbReference>
<comment type="caution">
    <text evidence="3">The sequence shown here is derived from an EMBL/GenBank/DDBJ whole genome shotgun (WGS) entry which is preliminary data.</text>
</comment>
<dbReference type="Gene3D" id="3.80.10.10">
    <property type="entry name" value="Ribonuclease Inhibitor"/>
    <property type="match status" value="1"/>
</dbReference>
<accession>A0AAV7Y1V8</accession>
<feature type="region of interest" description="Disordered" evidence="2">
    <location>
        <begin position="281"/>
        <end position="303"/>
    </location>
</feature>
<proteinExistence type="predicted"/>
<keyword evidence="1" id="KW-0677">Repeat</keyword>
<sequence length="303" mass="34685">MKALSEALKVNQTLAYLDLSLNQIGDEGMQPLSEALKVNQTLIQLNLSKNEIGNEGTESLSHALSFNQTLTSLDLSGYLFGSKGIKSLSHALKYNQTLTKLDLYCDGRSYYDNKEDHQENVQEFIQSLKINKSIIDLYIDDNKKLNKNDQNEINTLIKRNLDFQKKLTKSVKVGNLQLFQELIQIDKIPLIYQSSSDDVINSPNKPEKNTIFHTSIFHNQTEFLFHLLFANNEKTDHEIISKRNFLLNFKNAKTKKSAIDFLNPNEILIQDFKNYYNQFISSSSSSSSTSYSSSYINNNEKIK</sequence>
<protein>
    <submittedName>
        <fullName evidence="3">Leucine rich repeat family protein</fullName>
    </submittedName>
</protein>
<dbReference type="SUPFAM" id="SSF52047">
    <property type="entry name" value="RNI-like"/>
    <property type="match status" value="1"/>
</dbReference>
<evidence type="ECO:0000256" key="2">
    <source>
        <dbReference type="SAM" id="MobiDB-lite"/>
    </source>
</evidence>
<dbReference type="AlphaFoldDB" id="A0AAV7Y1V8"/>
<reference evidence="3" key="1">
    <citation type="submission" date="2022-08" db="EMBL/GenBank/DDBJ databases">
        <title>Novel sulphate-reducing endosymbionts in the free-living metamonad Anaeramoeba.</title>
        <authorList>
            <person name="Jerlstrom-Hultqvist J."/>
            <person name="Cepicka I."/>
            <person name="Gallot-Lavallee L."/>
            <person name="Salas-Leiva D."/>
            <person name="Curtis B.A."/>
            <person name="Zahonova K."/>
            <person name="Pipaliya S."/>
            <person name="Dacks J."/>
            <person name="Roger A.J."/>
        </authorList>
    </citation>
    <scope>NUCLEOTIDE SEQUENCE</scope>
    <source>
        <strain evidence="3">Busselton2</strain>
    </source>
</reference>
<evidence type="ECO:0000313" key="3">
    <source>
        <dbReference type="EMBL" id="KAJ3423713.1"/>
    </source>
</evidence>
<evidence type="ECO:0000256" key="1">
    <source>
        <dbReference type="ARBA" id="ARBA00022737"/>
    </source>
</evidence>
<dbReference type="InterPro" id="IPR001611">
    <property type="entry name" value="Leu-rich_rpt"/>
</dbReference>
<dbReference type="InterPro" id="IPR032675">
    <property type="entry name" value="LRR_dom_sf"/>
</dbReference>
<organism evidence="3 4">
    <name type="scientific">Anaeramoeba flamelloides</name>
    <dbReference type="NCBI Taxonomy" id="1746091"/>
    <lineage>
        <taxon>Eukaryota</taxon>
        <taxon>Metamonada</taxon>
        <taxon>Anaeramoebidae</taxon>
        <taxon>Anaeramoeba</taxon>
    </lineage>
</organism>
<name>A0AAV7Y1V8_9EUKA</name>
<dbReference type="Proteomes" id="UP001146793">
    <property type="component" value="Unassembled WGS sequence"/>
</dbReference>